<dbReference type="AlphaFoldDB" id="A0AAX0HDR9"/>
<dbReference type="Pfam" id="PF02674">
    <property type="entry name" value="Colicin_V"/>
    <property type="match status" value="1"/>
</dbReference>
<sequence>MNFVTWFDIIVIALVVILGIKGIINGLVKEVFGLIGLIGGVIIASRNAQSVGDLISSHIYQLNDSSSFFFGFLATLILFWFVCLIAGNIFSKMLSLSGLGFLDRILGFFIGSAKIFLVFAIFCAIISNISVLSQKIEPYFENSKVYPVLLASGKFIMNIDLNRTKQDVIEKFDNEPMSVDSNETNSTKEDSQ</sequence>
<protein>
    <submittedName>
        <fullName evidence="6">Colicin V synthesis protein</fullName>
    </submittedName>
</protein>
<feature type="transmembrane region" description="Helical" evidence="5">
    <location>
        <begin position="68"/>
        <end position="90"/>
    </location>
</feature>
<organism evidence="6 7">
    <name type="scientific">Campylobacter fetus subsp. testudinum</name>
    <dbReference type="NCBI Taxonomy" id="1507806"/>
    <lineage>
        <taxon>Bacteria</taxon>
        <taxon>Pseudomonadati</taxon>
        <taxon>Campylobacterota</taxon>
        <taxon>Epsilonproteobacteria</taxon>
        <taxon>Campylobacterales</taxon>
        <taxon>Campylobacteraceae</taxon>
        <taxon>Campylobacter</taxon>
    </lineage>
</organism>
<proteinExistence type="predicted"/>
<comment type="caution">
    <text evidence="6">The sequence shown here is derived from an EMBL/GenBank/DDBJ whole genome shotgun (WGS) entry which is preliminary data.</text>
</comment>
<evidence type="ECO:0000256" key="1">
    <source>
        <dbReference type="ARBA" id="ARBA00004141"/>
    </source>
</evidence>
<evidence type="ECO:0000313" key="7">
    <source>
        <dbReference type="Proteomes" id="UP000093100"/>
    </source>
</evidence>
<dbReference type="Proteomes" id="UP000093100">
    <property type="component" value="Unassembled WGS sequence"/>
</dbReference>
<dbReference type="InterPro" id="IPR003825">
    <property type="entry name" value="Colicin-V_CvpA"/>
</dbReference>
<reference evidence="6 7" key="1">
    <citation type="journal article" date="2016" name="Genome Biol. Evol.">
        <title>Comparative Genomics of Campylobacter fetus from Reptiles and Mammals Reveals Divergent Evolution in Host-Associated Lineages.</title>
        <authorList>
            <person name="Gilbert M.J."/>
            <person name="Miller W.G."/>
            <person name="Yee E."/>
            <person name="Zomer A.L."/>
            <person name="van der Graaf-van Bloois L."/>
            <person name="Fitzgerald C."/>
            <person name="Forbes K.J."/>
            <person name="Meric G."/>
            <person name="Sheppard S.K."/>
            <person name="Wagenaar J.A."/>
            <person name="Duim B."/>
        </authorList>
    </citation>
    <scope>NUCLEOTIDE SEQUENCE [LARGE SCALE GENOMIC DNA]</scope>
    <source>
        <strain evidence="6 7">12S02225-3</strain>
    </source>
</reference>
<evidence type="ECO:0000256" key="5">
    <source>
        <dbReference type="SAM" id="Phobius"/>
    </source>
</evidence>
<dbReference type="PANTHER" id="PTHR36926">
    <property type="entry name" value="COLICIN V PRODUCTION PROTEIN"/>
    <property type="match status" value="1"/>
</dbReference>
<evidence type="ECO:0000256" key="2">
    <source>
        <dbReference type="ARBA" id="ARBA00022692"/>
    </source>
</evidence>
<evidence type="ECO:0000313" key="6">
    <source>
        <dbReference type="EMBL" id="OCR91623.1"/>
    </source>
</evidence>
<feature type="transmembrane region" description="Helical" evidence="5">
    <location>
        <begin position="6"/>
        <end position="24"/>
    </location>
</feature>
<keyword evidence="2 5" id="KW-0812">Transmembrane</keyword>
<dbReference type="GO" id="GO:0009403">
    <property type="term" value="P:toxin biosynthetic process"/>
    <property type="evidence" value="ECO:0007669"/>
    <property type="project" value="InterPro"/>
</dbReference>
<dbReference type="InterPro" id="IPR052719">
    <property type="entry name" value="CvpA-like"/>
</dbReference>
<evidence type="ECO:0000256" key="3">
    <source>
        <dbReference type="ARBA" id="ARBA00022989"/>
    </source>
</evidence>
<dbReference type="PANTHER" id="PTHR36926:SF1">
    <property type="entry name" value="COLICIN V PRODUCTION PROTEIN"/>
    <property type="match status" value="1"/>
</dbReference>
<dbReference type="GO" id="GO:0016020">
    <property type="term" value="C:membrane"/>
    <property type="evidence" value="ECO:0007669"/>
    <property type="project" value="UniProtKB-SubCell"/>
</dbReference>
<evidence type="ECO:0000256" key="4">
    <source>
        <dbReference type="ARBA" id="ARBA00023136"/>
    </source>
</evidence>
<dbReference type="EMBL" id="LFLK01000001">
    <property type="protein sequence ID" value="OCR91623.1"/>
    <property type="molecule type" value="Genomic_DNA"/>
</dbReference>
<dbReference type="RefSeq" id="WP_039362600.1">
    <property type="nucleotide sequence ID" value="NZ_CP009226.1"/>
</dbReference>
<keyword evidence="3 5" id="KW-1133">Transmembrane helix</keyword>
<dbReference type="KEGG" id="cfp:CR44_05705"/>
<feature type="transmembrane region" description="Helical" evidence="5">
    <location>
        <begin position="102"/>
        <end position="127"/>
    </location>
</feature>
<accession>A0AAX0HDR9</accession>
<comment type="subcellular location">
    <subcellularLocation>
        <location evidence="1">Membrane</location>
        <topology evidence="1">Multi-pass membrane protein</topology>
    </subcellularLocation>
</comment>
<gene>
    <name evidence="6" type="ORF">CFT12S02225_00780</name>
</gene>
<keyword evidence="4 5" id="KW-0472">Membrane</keyword>
<name>A0AAX0HDR9_CAMFE</name>